<evidence type="ECO:0000313" key="2">
    <source>
        <dbReference type="Proteomes" id="UP000002613"/>
    </source>
</evidence>
<proteinExistence type="predicted"/>
<accession>D3S0Q8</accession>
<dbReference type="EMBL" id="CP001899">
    <property type="protein sequence ID" value="ADC66299.1"/>
    <property type="molecule type" value="Genomic_DNA"/>
</dbReference>
<dbReference type="InterPro" id="IPR005358">
    <property type="entry name" value="Puta_zinc/iron-chelating_dom"/>
</dbReference>
<organism evidence="1 2">
    <name type="scientific">Ferroglobus placidus (strain DSM 10642 / AEDII12DO)</name>
    <dbReference type="NCBI Taxonomy" id="589924"/>
    <lineage>
        <taxon>Archaea</taxon>
        <taxon>Methanobacteriati</taxon>
        <taxon>Methanobacteriota</taxon>
        <taxon>Archaeoglobi</taxon>
        <taxon>Archaeoglobales</taxon>
        <taxon>Archaeoglobaceae</taxon>
        <taxon>Ferroglobus</taxon>
    </lineage>
</organism>
<dbReference type="KEGG" id="fpl:Ferp_2169"/>
<evidence type="ECO:0000313" key="1">
    <source>
        <dbReference type="EMBL" id="ADC66299.1"/>
    </source>
</evidence>
<dbReference type="eggNOG" id="arCOG02584">
    <property type="taxonomic scope" value="Archaea"/>
</dbReference>
<dbReference type="RefSeq" id="WP_012966637.1">
    <property type="nucleotide sequence ID" value="NC_013849.1"/>
</dbReference>
<gene>
    <name evidence="1" type="ordered locus">Ferp_2169</name>
</gene>
<dbReference type="PaxDb" id="589924-Ferp_2169"/>
<keyword evidence="2" id="KW-1185">Reference proteome</keyword>
<dbReference type="HOGENOM" id="CLU_1673885_0_0_2"/>
<dbReference type="GeneID" id="8779707"/>
<dbReference type="OrthoDB" id="36424at2157"/>
<reference evidence="2" key="1">
    <citation type="submission" date="2010-02" db="EMBL/GenBank/DDBJ databases">
        <title>Complete sequence of Ferroglobus placidus DSM 10642.</title>
        <authorList>
            <consortium name="US DOE Joint Genome Institute"/>
            <person name="Lucas S."/>
            <person name="Copeland A."/>
            <person name="Lapidus A."/>
            <person name="Cheng J.-F."/>
            <person name="Bruce D."/>
            <person name="Goodwin L."/>
            <person name="Pitluck S."/>
            <person name="Saunders E."/>
            <person name="Brettin T."/>
            <person name="Detter J.C."/>
            <person name="Han C."/>
            <person name="Tapia R."/>
            <person name="Larimer F."/>
            <person name="Land M."/>
            <person name="Hauser L."/>
            <person name="Kyrpides N."/>
            <person name="Ivanova N."/>
            <person name="Holmes D."/>
            <person name="Lovley D."/>
            <person name="Kyrpides N."/>
            <person name="Anderson I.J."/>
            <person name="Woyke T."/>
        </authorList>
    </citation>
    <scope>NUCLEOTIDE SEQUENCE [LARGE SCALE GENOMIC DNA]</scope>
    <source>
        <strain evidence="2">DSM 10642 / AEDII12DO</strain>
    </source>
</reference>
<name>D3S0Q8_FERPA</name>
<evidence type="ECO:0008006" key="3">
    <source>
        <dbReference type="Google" id="ProtNLM"/>
    </source>
</evidence>
<dbReference type="AlphaFoldDB" id="D3S0Q8"/>
<reference evidence="1 2" key="2">
    <citation type="journal article" date="2011" name="Stand. Genomic Sci.">
        <title>Complete genome sequence of Ferroglobus placidus AEDII12DO.</title>
        <authorList>
            <person name="Anderson I."/>
            <person name="Risso C."/>
            <person name="Holmes D."/>
            <person name="Lucas S."/>
            <person name="Copeland A."/>
            <person name="Lapidus A."/>
            <person name="Cheng J.F."/>
            <person name="Bruce D."/>
            <person name="Goodwin L."/>
            <person name="Pitluck S."/>
            <person name="Saunders E."/>
            <person name="Brettin T."/>
            <person name="Detter J.C."/>
            <person name="Han C."/>
            <person name="Tapia R."/>
            <person name="Larimer F."/>
            <person name="Land M."/>
            <person name="Hauser L."/>
            <person name="Woyke T."/>
            <person name="Lovley D."/>
            <person name="Kyrpides N."/>
            <person name="Ivanova N."/>
        </authorList>
    </citation>
    <scope>NUCLEOTIDE SEQUENCE [LARGE SCALE GENOMIC DNA]</scope>
    <source>
        <strain evidence="2">DSM 10642 / AEDII12DO</strain>
    </source>
</reference>
<dbReference type="Proteomes" id="UP000002613">
    <property type="component" value="Chromosome"/>
</dbReference>
<protein>
    <recommendedName>
        <fullName evidence="3">YkgJ family cysteine cluster protein</fullName>
    </recommendedName>
</protein>
<dbReference type="Pfam" id="PF03692">
    <property type="entry name" value="CxxCxxCC"/>
    <property type="match status" value="1"/>
</dbReference>
<sequence length="156" mass="18308">MTDFYEICFECGGKCCIDAKPPITERRLRILLDSGISLELFDFEEYTHPKVKENGYCVFFDEKERKCLIHGIKPETCVAGPFTFDLREGKIEIYLKKESICSLVTFLRQNEEIYRKQYERAVEAIKTLVNELDERALRRILEIEEPETEKVGEIVI</sequence>